<sequence length="194" mass="20102">MNARQLRIVRAAALSSVATLLAALSHTLGGGAAPHALLIIAVATLITPLAALLVGVRRSRTRVALAVFLGQAAFHVVFQLLGSPTGVTPITAGGHSHHLDLSLLASASPVAAPGALMLSAHVVAAALTTLLVWHGEAIMRVVARWVDALFRRASAVAPSLHRRPERLRSIASPPFDAAVSVALPRRGPPALLRD</sequence>
<feature type="transmembrane region" description="Helical" evidence="1">
    <location>
        <begin position="35"/>
        <end position="56"/>
    </location>
</feature>
<name>A0A0F0KDA4_9MICO</name>
<keyword evidence="1" id="KW-0472">Membrane</keyword>
<dbReference type="RefSeq" id="WP_045265040.1">
    <property type="nucleotide sequence ID" value="NZ_JYIV01000030.1"/>
</dbReference>
<dbReference type="OrthoDB" id="5125396at2"/>
<organism evidence="2 3">
    <name type="scientific">Microbacterium oxydans</name>
    <dbReference type="NCBI Taxonomy" id="82380"/>
    <lineage>
        <taxon>Bacteria</taxon>
        <taxon>Bacillati</taxon>
        <taxon>Actinomycetota</taxon>
        <taxon>Actinomycetes</taxon>
        <taxon>Micrococcales</taxon>
        <taxon>Microbacteriaceae</taxon>
        <taxon>Microbacterium</taxon>
    </lineage>
</organism>
<evidence type="ECO:0000313" key="3">
    <source>
        <dbReference type="Proteomes" id="UP000033725"/>
    </source>
</evidence>
<proteinExistence type="predicted"/>
<gene>
    <name evidence="2" type="ORF">RN51_03232</name>
</gene>
<dbReference type="Proteomes" id="UP000033725">
    <property type="component" value="Unassembled WGS sequence"/>
</dbReference>
<evidence type="ECO:0000256" key="1">
    <source>
        <dbReference type="SAM" id="Phobius"/>
    </source>
</evidence>
<reference evidence="2 3" key="1">
    <citation type="submission" date="2015-02" db="EMBL/GenBank/DDBJ databases">
        <title>Draft genome sequences of ten Microbacterium spp. with emphasis on heavy metal contaminated environments.</title>
        <authorList>
            <person name="Corretto E."/>
        </authorList>
    </citation>
    <scope>NUCLEOTIDE SEQUENCE [LARGE SCALE GENOMIC DNA]</scope>
    <source>
        <strain evidence="2 3">BEL163</strain>
    </source>
</reference>
<feature type="transmembrane region" description="Helical" evidence="1">
    <location>
        <begin position="63"/>
        <end position="81"/>
    </location>
</feature>
<accession>A0A0F0KDA4</accession>
<dbReference type="PATRIC" id="fig|82380.10.peg.3238"/>
<keyword evidence="1" id="KW-0812">Transmembrane</keyword>
<comment type="caution">
    <text evidence="2">The sequence shown here is derived from an EMBL/GenBank/DDBJ whole genome shotgun (WGS) entry which is preliminary data.</text>
</comment>
<protein>
    <submittedName>
        <fullName evidence="2">Uncharacterized protein</fullName>
    </submittedName>
</protein>
<dbReference type="EMBL" id="JYIV01000030">
    <property type="protein sequence ID" value="KJL18399.1"/>
    <property type="molecule type" value="Genomic_DNA"/>
</dbReference>
<evidence type="ECO:0000313" key="2">
    <source>
        <dbReference type="EMBL" id="KJL18399.1"/>
    </source>
</evidence>
<keyword evidence="1" id="KW-1133">Transmembrane helix</keyword>
<dbReference type="AlphaFoldDB" id="A0A0F0KDA4"/>
<feature type="transmembrane region" description="Helical" evidence="1">
    <location>
        <begin position="110"/>
        <end position="133"/>
    </location>
</feature>